<proteinExistence type="predicted"/>
<keyword evidence="2" id="KW-1185">Reference proteome</keyword>
<protein>
    <submittedName>
        <fullName evidence="1">Uncharacterized protein</fullName>
    </submittedName>
</protein>
<name>A0A0L6UPR3_9BASI</name>
<dbReference type="OrthoDB" id="913043at2759"/>
<dbReference type="VEuPathDB" id="FungiDB:VP01_4535g1"/>
<organism evidence="1 2">
    <name type="scientific">Puccinia sorghi</name>
    <dbReference type="NCBI Taxonomy" id="27349"/>
    <lineage>
        <taxon>Eukaryota</taxon>
        <taxon>Fungi</taxon>
        <taxon>Dikarya</taxon>
        <taxon>Basidiomycota</taxon>
        <taxon>Pucciniomycotina</taxon>
        <taxon>Pucciniomycetes</taxon>
        <taxon>Pucciniales</taxon>
        <taxon>Pucciniaceae</taxon>
        <taxon>Puccinia</taxon>
    </lineage>
</organism>
<sequence length="82" mass="9148">MDAVNPTIFQTAIEVIHILTEENFSRGEPKLVEEKKTTLCAVIVSKTLTTTQSNIVTSENEDISQLLWKAILKFIISSKPSN</sequence>
<dbReference type="Proteomes" id="UP000037035">
    <property type="component" value="Unassembled WGS sequence"/>
</dbReference>
<comment type="caution">
    <text evidence="1">The sequence shown here is derived from an EMBL/GenBank/DDBJ whole genome shotgun (WGS) entry which is preliminary data.</text>
</comment>
<dbReference type="EMBL" id="LAVV01009652">
    <property type="protein sequence ID" value="KNZ50237.1"/>
    <property type="molecule type" value="Genomic_DNA"/>
</dbReference>
<reference evidence="1 2" key="1">
    <citation type="submission" date="2015-08" db="EMBL/GenBank/DDBJ databases">
        <title>Next Generation Sequencing and Analysis of the Genome of Puccinia sorghi L Schw, the Causal Agent of Maize Common Rust.</title>
        <authorList>
            <person name="Rochi L."/>
            <person name="Burguener G."/>
            <person name="Darino M."/>
            <person name="Turjanski A."/>
            <person name="Kreff E."/>
            <person name="Dieguez M.J."/>
            <person name="Sacco F."/>
        </authorList>
    </citation>
    <scope>NUCLEOTIDE SEQUENCE [LARGE SCALE GENOMIC DNA]</scope>
    <source>
        <strain evidence="1 2">RO10H11247</strain>
    </source>
</reference>
<evidence type="ECO:0000313" key="1">
    <source>
        <dbReference type="EMBL" id="KNZ50237.1"/>
    </source>
</evidence>
<dbReference type="AlphaFoldDB" id="A0A0L6UPR3"/>
<evidence type="ECO:0000313" key="2">
    <source>
        <dbReference type="Proteomes" id="UP000037035"/>
    </source>
</evidence>
<accession>A0A0L6UPR3</accession>
<gene>
    <name evidence="1" type="ORF">VP01_4535g1</name>
</gene>